<dbReference type="Gene3D" id="3.10.180.40">
    <property type="entry name" value="C3-degrading proteinase like domains"/>
    <property type="match status" value="1"/>
</dbReference>
<proteinExistence type="predicted"/>
<evidence type="ECO:0000313" key="3">
    <source>
        <dbReference type="EMBL" id="SUN47445.1"/>
    </source>
</evidence>
<dbReference type="InterPro" id="IPR032702">
    <property type="entry name" value="CppA_N"/>
</dbReference>
<dbReference type="Pfam" id="PF14506">
    <property type="entry name" value="CppA_N"/>
    <property type="match status" value="1"/>
</dbReference>
<sequence>MTLFKNLVFKTPVLRVNNRDLNITFYQKTLGLRLVSEENAIAIFSSWGRGQERFVIEESPSARTRAVEGPKKINTIVIKTAQPKDIEQLLAHGASYETLFKGEKGYAFETVSPEGDRFLLHAEEDIETLEGVELPVFTKEEDFKGLNQFSFDIIVLNVPNEEQSRTFYHELFGDQLPVAMEFVQEEGPDLTIDPHIAWDLEILEFQVPADYDMAALKTHLEEAGHPVYVDKKHKVLVISDPSQIEIWFMK</sequence>
<feature type="domain" description="CppA C-terminal" evidence="2">
    <location>
        <begin position="146"/>
        <end position="248"/>
    </location>
</feature>
<dbReference type="InterPro" id="IPR032703">
    <property type="entry name" value="CppA_C"/>
</dbReference>
<dbReference type="SUPFAM" id="SSF54593">
    <property type="entry name" value="Glyoxalase/Bleomycin resistance protein/Dihydroxybiphenyl dioxygenase"/>
    <property type="match status" value="2"/>
</dbReference>
<dbReference type="Proteomes" id="UP000254797">
    <property type="component" value="Unassembled WGS sequence"/>
</dbReference>
<reference evidence="3 4" key="1">
    <citation type="submission" date="2018-06" db="EMBL/GenBank/DDBJ databases">
        <authorList>
            <consortium name="Pathogen Informatics"/>
            <person name="Doyle S."/>
        </authorList>
    </citation>
    <scope>NUCLEOTIDE SEQUENCE [LARGE SCALE GENOMIC DNA]</scope>
    <source>
        <strain evidence="3 4">NCTC4670</strain>
    </source>
</reference>
<evidence type="ECO:0000259" key="2">
    <source>
        <dbReference type="Pfam" id="PF14507"/>
    </source>
</evidence>
<protein>
    <submittedName>
        <fullName evidence="3">C3-degrading proteinase</fullName>
    </submittedName>
</protein>
<accession>A0A380JU95</accession>
<dbReference type="Gene3D" id="3.10.180.10">
    <property type="entry name" value="2,3-Dihydroxybiphenyl 1,2-Dioxygenase, domain 1"/>
    <property type="match status" value="1"/>
</dbReference>
<dbReference type="EMBL" id="UHFG01000004">
    <property type="protein sequence ID" value="SUN47445.1"/>
    <property type="molecule type" value="Genomic_DNA"/>
</dbReference>
<evidence type="ECO:0000259" key="1">
    <source>
        <dbReference type="Pfam" id="PF14506"/>
    </source>
</evidence>
<evidence type="ECO:0000313" key="4">
    <source>
        <dbReference type="Proteomes" id="UP000254797"/>
    </source>
</evidence>
<name>A0A380JU95_STRDY</name>
<dbReference type="Pfam" id="PF14507">
    <property type="entry name" value="CppA_C"/>
    <property type="match status" value="1"/>
</dbReference>
<gene>
    <name evidence="3" type="ORF">NCTC4670_00297</name>
</gene>
<dbReference type="InterPro" id="IPR029068">
    <property type="entry name" value="Glyas_Bleomycin-R_OHBP_Dase"/>
</dbReference>
<dbReference type="RefSeq" id="WP_115245681.1">
    <property type="nucleotide sequence ID" value="NZ_UHFG01000004.1"/>
</dbReference>
<organism evidence="3 4">
    <name type="scientific">Streptococcus dysgalactiae subsp. dysgalactiae</name>
    <dbReference type="NCBI Taxonomy" id="99822"/>
    <lineage>
        <taxon>Bacteria</taxon>
        <taxon>Bacillati</taxon>
        <taxon>Bacillota</taxon>
        <taxon>Bacilli</taxon>
        <taxon>Lactobacillales</taxon>
        <taxon>Streptococcaceae</taxon>
        <taxon>Streptococcus</taxon>
    </lineage>
</organism>
<feature type="domain" description="CppA N-terminal" evidence="1">
    <location>
        <begin position="9"/>
        <end position="131"/>
    </location>
</feature>
<dbReference type="AlphaFoldDB" id="A0A380JU95"/>